<feature type="compositionally biased region" description="Low complexity" evidence="9">
    <location>
        <begin position="1108"/>
        <end position="1124"/>
    </location>
</feature>
<dbReference type="Proteomes" id="UP000193920">
    <property type="component" value="Unassembled WGS sequence"/>
</dbReference>
<dbReference type="PROSITE" id="PS00344">
    <property type="entry name" value="GATA_ZN_FINGER_1"/>
    <property type="match status" value="1"/>
</dbReference>
<evidence type="ECO:0000313" key="11">
    <source>
        <dbReference type="EMBL" id="ORY72808.1"/>
    </source>
</evidence>
<dbReference type="Pfam" id="PF08550">
    <property type="entry name" value="GATA_AreA"/>
    <property type="match status" value="1"/>
</dbReference>
<keyword evidence="6" id="KW-0804">Transcription</keyword>
<dbReference type="OrthoDB" id="5597699at2759"/>
<keyword evidence="2" id="KW-0479">Metal-binding</keyword>
<evidence type="ECO:0000259" key="10">
    <source>
        <dbReference type="PROSITE" id="PS50114"/>
    </source>
</evidence>
<dbReference type="EMBL" id="MCOG01000037">
    <property type="protein sequence ID" value="ORY72808.1"/>
    <property type="molecule type" value="Genomic_DNA"/>
</dbReference>
<organism evidence="11 12">
    <name type="scientific">Neocallimastix californiae</name>
    <dbReference type="NCBI Taxonomy" id="1754190"/>
    <lineage>
        <taxon>Eukaryota</taxon>
        <taxon>Fungi</taxon>
        <taxon>Fungi incertae sedis</taxon>
        <taxon>Chytridiomycota</taxon>
        <taxon>Chytridiomycota incertae sedis</taxon>
        <taxon>Neocallimastigomycetes</taxon>
        <taxon>Neocallimastigales</taxon>
        <taxon>Neocallimastigaceae</taxon>
        <taxon>Neocallimastix</taxon>
    </lineage>
</organism>
<feature type="region of interest" description="Disordered" evidence="9">
    <location>
        <begin position="1108"/>
        <end position="1132"/>
    </location>
</feature>
<evidence type="ECO:0000256" key="1">
    <source>
        <dbReference type="ARBA" id="ARBA00004123"/>
    </source>
</evidence>
<dbReference type="FunFam" id="3.30.50.10:FF:000007">
    <property type="entry name" value="Nitrogen regulatory AreA, N-terminal"/>
    <property type="match status" value="1"/>
</dbReference>
<proteinExistence type="predicted"/>
<dbReference type="InterPro" id="IPR000679">
    <property type="entry name" value="Znf_GATA"/>
</dbReference>
<dbReference type="GO" id="GO:0005634">
    <property type="term" value="C:nucleus"/>
    <property type="evidence" value="ECO:0007669"/>
    <property type="project" value="UniProtKB-SubCell"/>
</dbReference>
<evidence type="ECO:0000313" key="12">
    <source>
        <dbReference type="Proteomes" id="UP000193920"/>
    </source>
</evidence>
<reference evidence="11 12" key="1">
    <citation type="submission" date="2016-08" db="EMBL/GenBank/DDBJ databases">
        <title>A Parts List for Fungal Cellulosomes Revealed by Comparative Genomics.</title>
        <authorList>
            <consortium name="DOE Joint Genome Institute"/>
            <person name="Haitjema C.H."/>
            <person name="Gilmore S.P."/>
            <person name="Henske J.K."/>
            <person name="Solomon K.V."/>
            <person name="De Groot R."/>
            <person name="Kuo A."/>
            <person name="Mondo S.J."/>
            <person name="Salamov A.A."/>
            <person name="Labutti K."/>
            <person name="Zhao Z."/>
            <person name="Chiniquy J."/>
            <person name="Barry K."/>
            <person name="Brewer H.M."/>
            <person name="Purvine S.O."/>
            <person name="Wright A.T."/>
            <person name="Boxma B."/>
            <person name="Van Alen T."/>
            <person name="Hackstein J.H."/>
            <person name="Baker S.E."/>
            <person name="Grigoriev I.V."/>
            <person name="O'Malley M.A."/>
        </authorList>
    </citation>
    <scope>NUCLEOTIDE SEQUENCE [LARGE SCALE GENOMIC DNA]</scope>
    <source>
        <strain evidence="11 12">G1</strain>
    </source>
</reference>
<feature type="domain" description="GATA-type" evidence="10">
    <location>
        <begin position="502"/>
        <end position="555"/>
    </location>
</feature>
<dbReference type="GO" id="GO:0008270">
    <property type="term" value="F:zinc ion binding"/>
    <property type="evidence" value="ECO:0007669"/>
    <property type="project" value="UniProtKB-KW"/>
</dbReference>
<keyword evidence="7" id="KW-0539">Nucleus</keyword>
<keyword evidence="3 8" id="KW-0863">Zinc-finger</keyword>
<protein>
    <recommendedName>
        <fullName evidence="10">GATA-type domain-containing protein</fullName>
    </recommendedName>
</protein>
<dbReference type="GO" id="GO:0000978">
    <property type="term" value="F:RNA polymerase II cis-regulatory region sequence-specific DNA binding"/>
    <property type="evidence" value="ECO:0007669"/>
    <property type="project" value="TreeGrafter"/>
</dbReference>
<dbReference type="PANTHER" id="PTHR10071">
    <property type="entry name" value="TRANSCRIPTION FACTOR GATA FAMILY MEMBER"/>
    <property type="match status" value="1"/>
</dbReference>
<dbReference type="InterPro" id="IPR013088">
    <property type="entry name" value="Znf_NHR/GATA"/>
</dbReference>
<keyword evidence="12" id="KW-1185">Reference proteome</keyword>
<dbReference type="Gene3D" id="3.30.50.10">
    <property type="entry name" value="Erythroid Transcription Factor GATA-1, subunit A"/>
    <property type="match status" value="1"/>
</dbReference>
<keyword evidence="5" id="KW-0805">Transcription regulation</keyword>
<keyword evidence="4" id="KW-0862">Zinc</keyword>
<evidence type="ECO:0000256" key="3">
    <source>
        <dbReference type="ARBA" id="ARBA00022771"/>
    </source>
</evidence>
<dbReference type="CDD" id="cd00202">
    <property type="entry name" value="ZnF_GATA"/>
    <property type="match status" value="1"/>
</dbReference>
<feature type="region of interest" description="Disordered" evidence="9">
    <location>
        <begin position="427"/>
        <end position="505"/>
    </location>
</feature>
<evidence type="ECO:0000256" key="4">
    <source>
        <dbReference type="ARBA" id="ARBA00022833"/>
    </source>
</evidence>
<dbReference type="SUPFAM" id="SSF57716">
    <property type="entry name" value="Glucocorticoid receptor-like (DNA-binding domain)"/>
    <property type="match status" value="1"/>
</dbReference>
<comment type="caution">
    <text evidence="11">The sequence shown here is derived from an EMBL/GenBank/DDBJ whole genome shotgun (WGS) entry which is preliminary data.</text>
</comment>
<dbReference type="InterPro" id="IPR013860">
    <property type="entry name" value="AreA_GATA"/>
</dbReference>
<dbReference type="STRING" id="1754190.A0A1Y2EMP5"/>
<dbReference type="AlphaFoldDB" id="A0A1Y2EMP5"/>
<dbReference type="PRINTS" id="PR00619">
    <property type="entry name" value="GATAZNFINGER"/>
</dbReference>
<dbReference type="GO" id="GO:0045944">
    <property type="term" value="P:positive regulation of transcription by RNA polymerase II"/>
    <property type="evidence" value="ECO:0007669"/>
    <property type="project" value="TreeGrafter"/>
</dbReference>
<dbReference type="GO" id="GO:0000122">
    <property type="term" value="P:negative regulation of transcription by RNA polymerase II"/>
    <property type="evidence" value="ECO:0007669"/>
    <property type="project" value="TreeGrafter"/>
</dbReference>
<evidence type="ECO:0000256" key="7">
    <source>
        <dbReference type="ARBA" id="ARBA00023242"/>
    </source>
</evidence>
<name>A0A1Y2EMP5_9FUNG</name>
<evidence type="ECO:0000256" key="6">
    <source>
        <dbReference type="ARBA" id="ARBA00023163"/>
    </source>
</evidence>
<evidence type="ECO:0000256" key="9">
    <source>
        <dbReference type="SAM" id="MobiDB-lite"/>
    </source>
</evidence>
<gene>
    <name evidence="11" type="ORF">LY90DRAFT_666916</name>
</gene>
<feature type="region of interest" description="Disordered" evidence="9">
    <location>
        <begin position="847"/>
        <end position="866"/>
    </location>
</feature>
<feature type="compositionally biased region" description="Polar residues" evidence="9">
    <location>
        <begin position="427"/>
        <end position="444"/>
    </location>
</feature>
<dbReference type="SMART" id="SM00401">
    <property type="entry name" value="ZnF_GATA"/>
    <property type="match status" value="1"/>
</dbReference>
<evidence type="ECO:0000256" key="8">
    <source>
        <dbReference type="PROSITE-ProRule" id="PRU00094"/>
    </source>
</evidence>
<dbReference type="InterPro" id="IPR039355">
    <property type="entry name" value="Transcription_factor_GATA"/>
</dbReference>
<evidence type="ECO:0000256" key="2">
    <source>
        <dbReference type="ARBA" id="ARBA00022723"/>
    </source>
</evidence>
<dbReference type="PROSITE" id="PS50114">
    <property type="entry name" value="GATA_ZN_FINGER_2"/>
    <property type="match status" value="1"/>
</dbReference>
<dbReference type="GO" id="GO:0000981">
    <property type="term" value="F:DNA-binding transcription factor activity, RNA polymerase II-specific"/>
    <property type="evidence" value="ECO:0007669"/>
    <property type="project" value="TreeGrafter"/>
</dbReference>
<accession>A0A1Y2EMP5</accession>
<feature type="compositionally biased region" description="Low complexity" evidence="9">
    <location>
        <begin position="445"/>
        <end position="471"/>
    </location>
</feature>
<dbReference type="PANTHER" id="PTHR10071:SF281">
    <property type="entry name" value="BOX A-BINDING FACTOR-RELATED"/>
    <property type="match status" value="1"/>
</dbReference>
<dbReference type="Pfam" id="PF00320">
    <property type="entry name" value="GATA"/>
    <property type="match status" value="1"/>
</dbReference>
<comment type="subcellular location">
    <subcellularLocation>
        <location evidence="1">Nucleus</location>
    </subcellularLocation>
</comment>
<evidence type="ECO:0000256" key="5">
    <source>
        <dbReference type="ARBA" id="ARBA00023015"/>
    </source>
</evidence>
<sequence>MALVAENNEKAVLLKLLLEISEQDNELSKSLPEGNATPKSKPFSQIYQEKLIKAGVLNDMLIQSVASKTQIIGESYDAWKLFSKSKDLLPNGERLENLSWRIMNCRKDIKTDLSYPELKTLIPSKSNSNNSLDYSTSSNLSKNQKMNTLTDKTGTSHYNKLPALTSINSKTVIPGDALMTDSFNEPINVPLDISKIDFNFKKEENNTKNNIGNTKSNSLFLDIRNSVTDADSYSSYTTTINDNLSYNSQQSSSYTSNLDGDEWMKQFMAFDNLAVNDNMSLPLTNLEYFKTQFNSPNPNSTSTTSANSLSRNVNAMKTDKNIPSSITNSINNKQFFKSTNKYPTNKANLLGHSLQNGIKPVSTVKGTSPSPNLTNNFFSTSPSSSLNDQFIMASGAQNKSKVKPLINGNPPLPIKSASISFSTSNLPTSSNSMIINNNAESGTVKSGSSQNNNSTSSNVTSNNNSSTTSKSISKDGKTKGIIIGPNGKPVKRRLNSKKTNNEQGNIVCSNCGTTKTPLWRRNANGESLCNACGLFYKLHGVVRPISMKTDIIRKRNRSGKRDNVLDTKFSKNSLEASVKGTRSSAKAIFGDIPSNINIPNQNKTANLSSLNTKMHAIAPNPLTSTSSTLNSASIPTSNSLKTVNKTLSSTLLPSQSLPTSTSLNLNTKSTTLASMATSLGLNSNSLLATNSSAVNLLGKTDTSKLNAVKDTNISTANGLNYNNQRSGKDSIIIPTSSSRDTNDSLMMNFNDTNIKQILDAFSNTLNTNTSTNINTNKTNELSFEALQNSDQLLQKMQQLLSIENTIKKVENNNYAIKDVINSDSFYSQIQSLVDLKKMQLEQLLKKAQSNPKPPTISLPQNNNTSNTTNSNILTDLVKPVQEFLNQNKGQNQEQLIKQLLQILSNNSNASTSSTITTPTPDRMDQDITTNTLNQNNLLTTMNNLTNTTATTLNPASFNASFGVDGSFNDSIIMSDYITPISNYPGNGASSINLTNSTITGKKGVLDQQEDGMKIDTDDPSSKSLMNNYLNLSLNSTYGANPASSDLTMNTIGISKTKMPSLINPPFHLPGITTLESSTNTSISSDSNHNSNTTTTDYNYLLSLSGNGNGNITNSENNTNNGTSSIAASTATLGNPLGPDSNSLLSNPLVREHMDFFSEHDLFNSINYSFTDDY</sequence>